<evidence type="ECO:0000313" key="1">
    <source>
        <dbReference type="EMBL" id="KDO25557.1"/>
    </source>
</evidence>
<protein>
    <recommendedName>
        <fullName evidence="3">BED-type domain-containing protein</fullName>
    </recommendedName>
</protein>
<dbReference type="OrthoDB" id="1305795at2759"/>
<evidence type="ECO:0000313" key="2">
    <source>
        <dbReference type="Proteomes" id="UP000030745"/>
    </source>
</evidence>
<dbReference type="EMBL" id="KK583231">
    <property type="protein sequence ID" value="KDO25557.1"/>
    <property type="molecule type" value="Genomic_DNA"/>
</dbReference>
<dbReference type="GeneID" id="24141746"/>
<proteinExistence type="predicted"/>
<dbReference type="KEGG" id="spar:SPRG_20675"/>
<dbReference type="VEuPathDB" id="FungiDB:SPRG_20675"/>
<evidence type="ECO:0008006" key="3">
    <source>
        <dbReference type="Google" id="ProtNLM"/>
    </source>
</evidence>
<gene>
    <name evidence="1" type="ORF">SPRG_20675</name>
</gene>
<organism evidence="1 2">
    <name type="scientific">Saprolegnia parasitica (strain CBS 223.65)</name>
    <dbReference type="NCBI Taxonomy" id="695850"/>
    <lineage>
        <taxon>Eukaryota</taxon>
        <taxon>Sar</taxon>
        <taxon>Stramenopiles</taxon>
        <taxon>Oomycota</taxon>
        <taxon>Saprolegniomycetes</taxon>
        <taxon>Saprolegniales</taxon>
        <taxon>Saprolegniaceae</taxon>
        <taxon>Saprolegnia</taxon>
    </lineage>
</organism>
<reference evidence="1 2" key="1">
    <citation type="journal article" date="2013" name="PLoS Genet.">
        <title>Distinctive expansion of potential virulence genes in the genome of the oomycete fish pathogen Saprolegnia parasitica.</title>
        <authorList>
            <person name="Jiang R.H."/>
            <person name="de Bruijn I."/>
            <person name="Haas B.J."/>
            <person name="Belmonte R."/>
            <person name="Lobach L."/>
            <person name="Christie J."/>
            <person name="van den Ackerveken G."/>
            <person name="Bottin A."/>
            <person name="Bulone V."/>
            <person name="Diaz-Moreno S.M."/>
            <person name="Dumas B."/>
            <person name="Fan L."/>
            <person name="Gaulin E."/>
            <person name="Govers F."/>
            <person name="Grenville-Briggs L.J."/>
            <person name="Horner N.R."/>
            <person name="Levin J.Z."/>
            <person name="Mammella M."/>
            <person name="Meijer H.J."/>
            <person name="Morris P."/>
            <person name="Nusbaum C."/>
            <person name="Oome S."/>
            <person name="Phillips A.J."/>
            <person name="van Rooyen D."/>
            <person name="Rzeszutek E."/>
            <person name="Saraiva M."/>
            <person name="Secombes C.J."/>
            <person name="Seidl M.F."/>
            <person name="Snel B."/>
            <person name="Stassen J.H."/>
            <person name="Sykes S."/>
            <person name="Tripathy S."/>
            <person name="van den Berg H."/>
            <person name="Vega-Arreguin J.C."/>
            <person name="Wawra S."/>
            <person name="Young S.K."/>
            <person name="Zeng Q."/>
            <person name="Dieguez-Uribeondo J."/>
            <person name="Russ C."/>
            <person name="Tyler B.M."/>
            <person name="van West P."/>
        </authorList>
    </citation>
    <scope>NUCLEOTIDE SEQUENCE [LARGE SCALE GENOMIC DNA]</scope>
    <source>
        <strain evidence="1 2">CBS 223.65</strain>
    </source>
</reference>
<sequence>MNLLPDEKRGCKKCPTTFAASTSTGTLAKHLRVFHGITQDTVAPSSVATQRSITDHLPLAAKLKYDSAIATYVVSEVLPLVHVASLGLRSLVSYGLPLNPGHVGAERASQLCGKARL</sequence>
<name>A0A067CFG4_SAPPC</name>
<dbReference type="RefSeq" id="XP_012203778.1">
    <property type="nucleotide sequence ID" value="XM_012348388.1"/>
</dbReference>
<accession>A0A067CFG4</accession>
<dbReference type="AlphaFoldDB" id="A0A067CFG4"/>
<keyword evidence="2" id="KW-1185">Reference proteome</keyword>
<dbReference type="Proteomes" id="UP000030745">
    <property type="component" value="Unassembled WGS sequence"/>
</dbReference>